<dbReference type="PANTHER" id="PTHR10925">
    <property type="entry name" value="N-ACETYLTRANSFERASE 10"/>
    <property type="match status" value="1"/>
</dbReference>
<dbReference type="PANTHER" id="PTHR10925:SF5">
    <property type="entry name" value="RNA CYTIDINE ACETYLTRANSFERASE"/>
    <property type="match status" value="1"/>
</dbReference>
<keyword evidence="6 9" id="KW-0067">ATP-binding</keyword>
<dbReference type="InterPro" id="IPR016181">
    <property type="entry name" value="Acyl_CoA_acyltransferase"/>
</dbReference>
<dbReference type="InterPro" id="IPR000182">
    <property type="entry name" value="GNAT_dom"/>
</dbReference>
<evidence type="ECO:0000256" key="5">
    <source>
        <dbReference type="ARBA" id="ARBA00022741"/>
    </source>
</evidence>
<evidence type="ECO:0000256" key="6">
    <source>
        <dbReference type="ARBA" id="ARBA00022840"/>
    </source>
</evidence>
<keyword evidence="5 9" id="KW-0547">Nucleotide-binding</keyword>
<dbReference type="GO" id="GO:0000049">
    <property type="term" value="F:tRNA binding"/>
    <property type="evidence" value="ECO:0007669"/>
    <property type="project" value="UniProtKB-UniRule"/>
</dbReference>
<dbReference type="PROSITE" id="PS51186">
    <property type="entry name" value="GNAT"/>
    <property type="match status" value="1"/>
</dbReference>
<evidence type="ECO:0000256" key="3">
    <source>
        <dbReference type="ARBA" id="ARBA00022679"/>
    </source>
</evidence>
<dbReference type="GO" id="GO:1990883">
    <property type="term" value="F:18S rRNA cytidine N-acetyltransferase activity"/>
    <property type="evidence" value="ECO:0007669"/>
    <property type="project" value="TreeGrafter"/>
</dbReference>
<dbReference type="InterPro" id="IPR007807">
    <property type="entry name" value="TcmA/NAT10_helicase"/>
</dbReference>
<dbReference type="EMBL" id="CAMAPC010000004">
    <property type="protein sequence ID" value="CAH9055241.1"/>
    <property type="molecule type" value="Genomic_DNA"/>
</dbReference>
<dbReference type="Pfam" id="PF13718">
    <property type="entry name" value="GNAT_acetyltr_2"/>
    <property type="match status" value="1"/>
</dbReference>
<keyword evidence="2 9" id="KW-0820">tRNA-binding</keyword>
<evidence type="ECO:0000256" key="9">
    <source>
        <dbReference type="HAMAP-Rule" id="MF_01886"/>
    </source>
</evidence>
<keyword evidence="12" id="KW-1185">Reference proteome</keyword>
<evidence type="ECO:0000313" key="12">
    <source>
        <dbReference type="Proteomes" id="UP001152467"/>
    </source>
</evidence>
<comment type="caution">
    <text evidence="9">Lacks conserved residue(s) required for the propagation of feature annotation.</text>
</comment>
<keyword evidence="8 9" id="KW-0012">Acyltransferase</keyword>
<dbReference type="GO" id="GO:0005524">
    <property type="term" value="F:ATP binding"/>
    <property type="evidence" value="ECO:0007669"/>
    <property type="project" value="UniProtKB-UniRule"/>
</dbReference>
<dbReference type="HAMAP" id="MF_01886">
    <property type="entry name" value="tRNA_acetyltr_TmcA"/>
    <property type="match status" value="1"/>
</dbReference>
<proteinExistence type="inferred from homology"/>
<protein>
    <recommendedName>
        <fullName evidence="9">tRNA(Met) cytidine acetyltransferase TmcA</fullName>
        <ecNumber evidence="9">2.3.1.193</ecNumber>
    </recommendedName>
</protein>
<dbReference type="Pfam" id="PF08351">
    <property type="entry name" value="TmcA_N"/>
    <property type="match status" value="1"/>
</dbReference>
<keyword evidence="1 9" id="KW-0963">Cytoplasm</keyword>
<feature type="binding site" evidence="9">
    <location>
        <position position="339"/>
    </location>
    <ligand>
        <name>ATP</name>
        <dbReference type="ChEBI" id="CHEBI:30616"/>
    </ligand>
</feature>
<evidence type="ECO:0000256" key="4">
    <source>
        <dbReference type="ARBA" id="ARBA00022694"/>
    </source>
</evidence>
<evidence type="ECO:0000259" key="10">
    <source>
        <dbReference type="PROSITE" id="PS51186"/>
    </source>
</evidence>
<dbReference type="Pfam" id="PF05127">
    <property type="entry name" value="NAT10_TcmA_helicase"/>
    <property type="match status" value="1"/>
</dbReference>
<comment type="catalytic activity">
    <reaction evidence="9">
        <text>cytidine(34) in elongator tRNA(Met) + acetyl-CoA + ATP + H2O = N(4)-acetylcytidine(34) in elongator tRNA(Met) + ADP + phosphate + CoA + H(+)</text>
        <dbReference type="Rhea" id="RHEA:43788"/>
        <dbReference type="Rhea" id="RHEA-COMP:10693"/>
        <dbReference type="Rhea" id="RHEA-COMP:10694"/>
        <dbReference type="ChEBI" id="CHEBI:15377"/>
        <dbReference type="ChEBI" id="CHEBI:15378"/>
        <dbReference type="ChEBI" id="CHEBI:30616"/>
        <dbReference type="ChEBI" id="CHEBI:43474"/>
        <dbReference type="ChEBI" id="CHEBI:57287"/>
        <dbReference type="ChEBI" id="CHEBI:57288"/>
        <dbReference type="ChEBI" id="CHEBI:74900"/>
        <dbReference type="ChEBI" id="CHEBI:82748"/>
        <dbReference type="ChEBI" id="CHEBI:456216"/>
        <dbReference type="EC" id="2.3.1.193"/>
    </reaction>
</comment>
<dbReference type="GO" id="GO:0051392">
    <property type="term" value="F:tRNA cytidine N4-acetyltransferase activity"/>
    <property type="evidence" value="ECO:0007669"/>
    <property type="project" value="UniProtKB-UniRule"/>
</dbReference>
<gene>
    <name evidence="9 11" type="primary">tmcA</name>
    <name evidence="11" type="ORF">PSECIP111854_01539</name>
</gene>
<keyword evidence="4 9" id="KW-0819">tRNA processing</keyword>
<dbReference type="SUPFAM" id="SSF55729">
    <property type="entry name" value="Acyl-CoA N-acyltransferases (Nat)"/>
    <property type="match status" value="1"/>
</dbReference>
<feature type="domain" description="N-acetyltransferase" evidence="10">
    <location>
        <begin position="369"/>
        <end position="566"/>
    </location>
</feature>
<evidence type="ECO:0000256" key="1">
    <source>
        <dbReference type="ARBA" id="ARBA00022490"/>
    </source>
</evidence>
<dbReference type="Gene3D" id="3.40.630.30">
    <property type="match status" value="1"/>
</dbReference>
<dbReference type="InterPro" id="IPR024914">
    <property type="entry name" value="tRNA_acetyltr_TmcA"/>
</dbReference>
<comment type="subcellular location">
    <subcellularLocation>
        <location evidence="9">Cytoplasm</location>
    </subcellularLocation>
</comment>
<evidence type="ECO:0000256" key="7">
    <source>
        <dbReference type="ARBA" id="ARBA00022884"/>
    </source>
</evidence>
<evidence type="ECO:0000256" key="8">
    <source>
        <dbReference type="ARBA" id="ARBA00023315"/>
    </source>
</evidence>
<dbReference type="Gene3D" id="3.40.50.11040">
    <property type="match status" value="1"/>
</dbReference>
<dbReference type="EC" id="2.3.1.193" evidence="9"/>
<keyword evidence="3 9" id="KW-0808">Transferase</keyword>
<keyword evidence="7 9" id="KW-0694">RNA-binding</keyword>
<comment type="similarity">
    <text evidence="9">Belongs to the TmcA family.</text>
</comment>
<dbReference type="InterPro" id="IPR013562">
    <property type="entry name" value="TmcA/NAT10_N"/>
</dbReference>
<dbReference type="SUPFAM" id="SSF52540">
    <property type="entry name" value="P-loop containing nucleoside triphosphate hydrolases"/>
    <property type="match status" value="1"/>
</dbReference>
<name>A0A9W4QVL5_9GAMM</name>
<dbReference type="InterPro" id="IPR027417">
    <property type="entry name" value="P-loop_NTPase"/>
</dbReference>
<dbReference type="GO" id="GO:1904812">
    <property type="term" value="P:rRNA acetylation involved in maturation of SSU-rRNA"/>
    <property type="evidence" value="ECO:0007669"/>
    <property type="project" value="TreeGrafter"/>
</dbReference>
<evidence type="ECO:0000313" key="11">
    <source>
        <dbReference type="EMBL" id="CAH9055241.1"/>
    </source>
</evidence>
<dbReference type="Gene3D" id="3.40.50.300">
    <property type="entry name" value="P-loop containing nucleotide triphosphate hydrolases"/>
    <property type="match status" value="1"/>
</dbReference>
<dbReference type="AlphaFoldDB" id="A0A9W4QVL5"/>
<feature type="binding site" evidence="9">
    <location>
        <position position="177"/>
    </location>
    <ligand>
        <name>ATP</name>
        <dbReference type="ChEBI" id="CHEBI:30616"/>
    </ligand>
</feature>
<dbReference type="GO" id="GO:0005737">
    <property type="term" value="C:cytoplasm"/>
    <property type="evidence" value="ECO:0007669"/>
    <property type="project" value="UniProtKB-SubCell"/>
</dbReference>
<dbReference type="InterPro" id="IPR032672">
    <property type="entry name" value="TmcA/NAT10/Kre33"/>
</dbReference>
<dbReference type="RefSeq" id="WP_261626148.1">
    <property type="nucleotide sequence ID" value="NZ_CAMAPC010000004.1"/>
</dbReference>
<comment type="caution">
    <text evidence="11">The sequence shown here is derived from an EMBL/GenBank/DDBJ whole genome shotgun (WGS) entry which is preliminary data.</text>
</comment>
<sequence>MPVYKASKLAPLLTELARNRHRQLLLLCGEHEWAIKQLNELFDLSDSDRLLLSKHPALEHACWLEHLHQILGQEFALAIYDGYSGIEPNKLAALSGTVKAGGLLILILPELSQLSNWLDPSAATWCSHGFSVNQSPFLQRWQKLLRQLNVSYLSQCDGLFLSLHGIKQQSQANYNEQKSIIEKIANNLTCKKPQPTLLSADRGRGKSASLGLLAAHLRGQSFIICALQYRAVKNSFKHLAQQLGLEYKGHEKQLANLHFMPPDQLLKLQIENQVLLIDEAAAIPVPVLIALAEKTKRCVFSSTIIGYEGNGRGYTLRFKQYLSDHHPDFICEHLQQPIRYQQNDPLEKQINHLFALDCQYPIARGSSNITFEQLKSQDLVQNEQLLHQAFSLLVLAHYQTTVNDLRQLLDSPSQVIFIVRNTEQVLGLCLVNIEGQISEDLHSEIATGTRRPQGHLLPQQLFSIQGNQHFLTAKIARIVRIAIAPQLHTQGLGTALLNYTHQQLGQSVDYFGSSFGATSRLLKFWQKNGYQTTKLGFKQDKASGEYAAIVLKNVTESNFYINKLCQHFRMNFCYQLSNHYQYLPWQLAKQILTAMPNLTLPKQVTEQLNFMVNKATMLEQDSATIWKVLITCPKLLLELSDVSQQLGIRLLLQNNTKEWLKSDLPLDSKKQFSHAFNTLVSEIHGQLNSLH</sequence>
<dbReference type="GO" id="GO:0051391">
    <property type="term" value="P:tRNA acetylation"/>
    <property type="evidence" value="ECO:0007669"/>
    <property type="project" value="UniProtKB-UniRule"/>
</dbReference>
<dbReference type="GO" id="GO:0002101">
    <property type="term" value="P:tRNA wobble cytosine modification"/>
    <property type="evidence" value="ECO:0007669"/>
    <property type="project" value="UniProtKB-UniRule"/>
</dbReference>
<accession>A0A9W4QVL5</accession>
<comment type="function">
    <text evidence="9">Catalyzes the formation of N(4)-acetylcytidine (ac(4)C) at the wobble position of tRNA(Met), by using acetyl-CoA as an acetyl donor and ATP (or GTP).</text>
</comment>
<evidence type="ECO:0000256" key="2">
    <source>
        <dbReference type="ARBA" id="ARBA00022555"/>
    </source>
</evidence>
<dbReference type="Proteomes" id="UP001152467">
    <property type="component" value="Unassembled WGS sequence"/>
</dbReference>
<organism evidence="11 12">
    <name type="scientific">Pseudoalteromonas holothuriae</name>
    <dbReference type="NCBI Taxonomy" id="2963714"/>
    <lineage>
        <taxon>Bacteria</taxon>
        <taxon>Pseudomonadati</taxon>
        <taxon>Pseudomonadota</taxon>
        <taxon>Gammaproteobacteria</taxon>
        <taxon>Alteromonadales</taxon>
        <taxon>Pseudoalteromonadaceae</taxon>
        <taxon>Pseudoalteromonas</taxon>
    </lineage>
</organism>
<reference evidence="11" key="1">
    <citation type="submission" date="2022-07" db="EMBL/GenBank/DDBJ databases">
        <authorList>
            <person name="Criscuolo A."/>
        </authorList>
    </citation>
    <scope>NUCLEOTIDE SEQUENCE</scope>
    <source>
        <strain evidence="11">CIP111854</strain>
    </source>
</reference>